<evidence type="ECO:0000256" key="7">
    <source>
        <dbReference type="ARBA" id="ARBA00067695"/>
    </source>
</evidence>
<gene>
    <name evidence="9" type="ORF">G6N74_29965</name>
</gene>
<evidence type="ECO:0000256" key="1">
    <source>
        <dbReference type="ARBA" id="ARBA00007274"/>
    </source>
</evidence>
<name>A0A7C9RBW7_9HYPH</name>
<dbReference type="GO" id="GO:0016407">
    <property type="term" value="F:acetyltransferase activity"/>
    <property type="evidence" value="ECO:0007669"/>
    <property type="project" value="InterPro"/>
</dbReference>
<dbReference type="CDD" id="cd03357">
    <property type="entry name" value="LbH_MAT_GAT"/>
    <property type="match status" value="1"/>
</dbReference>
<dbReference type="InterPro" id="IPR051159">
    <property type="entry name" value="Hexapeptide_acetyltransf"/>
</dbReference>
<dbReference type="SMART" id="SM01266">
    <property type="entry name" value="Mac"/>
    <property type="match status" value="1"/>
</dbReference>
<evidence type="ECO:0000256" key="6">
    <source>
        <dbReference type="ARBA" id="ARBA00055587"/>
    </source>
</evidence>
<dbReference type="GO" id="GO:0005829">
    <property type="term" value="C:cytosol"/>
    <property type="evidence" value="ECO:0007669"/>
    <property type="project" value="TreeGrafter"/>
</dbReference>
<keyword evidence="3 9" id="KW-0808">Transferase</keyword>
<reference evidence="9 10" key="1">
    <citation type="submission" date="2020-02" db="EMBL/GenBank/DDBJ databases">
        <title>Genome sequence of the type strain CGMCC 1.15528 of Mesorhizobium zhangyense.</title>
        <authorList>
            <person name="Gao J."/>
            <person name="Sun J."/>
        </authorList>
    </citation>
    <scope>NUCLEOTIDE SEQUENCE [LARGE SCALE GENOMIC DNA]</scope>
    <source>
        <strain evidence="9 10">CGMCC 1.15528</strain>
    </source>
</reference>
<dbReference type="PROSITE" id="PS00101">
    <property type="entry name" value="HEXAPEP_TRANSFERASES"/>
    <property type="match status" value="1"/>
</dbReference>
<dbReference type="InterPro" id="IPR011004">
    <property type="entry name" value="Trimer_LpxA-like_sf"/>
</dbReference>
<keyword evidence="10" id="KW-1185">Reference proteome</keyword>
<comment type="function">
    <text evidence="6">Acetyltransferase implicated in the O-acetylation of Nod factors.</text>
</comment>
<protein>
    <recommendedName>
        <fullName evidence="7">Nodulation protein L</fullName>
    </recommendedName>
</protein>
<keyword evidence="4" id="KW-0677">Repeat</keyword>
<dbReference type="SUPFAM" id="SSF51161">
    <property type="entry name" value="Trimeric LpxA-like enzymes"/>
    <property type="match status" value="1"/>
</dbReference>
<keyword evidence="2" id="KW-0536">Nodulation</keyword>
<dbReference type="Gene3D" id="2.160.10.10">
    <property type="entry name" value="Hexapeptide repeat proteins"/>
    <property type="match status" value="1"/>
</dbReference>
<accession>A0A7C9RBW7</accession>
<feature type="domain" description="Maltose/galactoside acetyltransferase" evidence="8">
    <location>
        <begin position="6"/>
        <end position="60"/>
    </location>
</feature>
<dbReference type="FunFam" id="2.160.10.10:FF:000025">
    <property type="entry name" value="Hexapeptide-repeat containing-acetyltransferase"/>
    <property type="match status" value="1"/>
</dbReference>
<evidence type="ECO:0000313" key="9">
    <source>
        <dbReference type="EMBL" id="NGN45280.1"/>
    </source>
</evidence>
<evidence type="ECO:0000256" key="2">
    <source>
        <dbReference type="ARBA" id="ARBA00022458"/>
    </source>
</evidence>
<dbReference type="InterPro" id="IPR024688">
    <property type="entry name" value="Mac_dom"/>
</dbReference>
<evidence type="ECO:0000256" key="3">
    <source>
        <dbReference type="ARBA" id="ARBA00022679"/>
    </source>
</evidence>
<dbReference type="InterPro" id="IPR018357">
    <property type="entry name" value="Hexapep_transf_CS"/>
</dbReference>
<dbReference type="RefSeq" id="WP_165121652.1">
    <property type="nucleotide sequence ID" value="NZ_JAAKZG010000033.1"/>
</dbReference>
<evidence type="ECO:0000256" key="4">
    <source>
        <dbReference type="ARBA" id="ARBA00022737"/>
    </source>
</evidence>
<keyword evidence="5" id="KW-0012">Acyltransferase</keyword>
<dbReference type="InterPro" id="IPR001451">
    <property type="entry name" value="Hexapep"/>
</dbReference>
<dbReference type="Pfam" id="PF00132">
    <property type="entry name" value="Hexapep"/>
    <property type="match status" value="1"/>
</dbReference>
<organism evidence="9 10">
    <name type="scientific">Mesorhizobium zhangyense</name>
    <dbReference type="NCBI Taxonomy" id="1776730"/>
    <lineage>
        <taxon>Bacteria</taxon>
        <taxon>Pseudomonadati</taxon>
        <taxon>Pseudomonadota</taxon>
        <taxon>Alphaproteobacteria</taxon>
        <taxon>Hyphomicrobiales</taxon>
        <taxon>Phyllobacteriaceae</taxon>
        <taxon>Mesorhizobium</taxon>
    </lineage>
</organism>
<evidence type="ECO:0000256" key="5">
    <source>
        <dbReference type="ARBA" id="ARBA00023315"/>
    </source>
</evidence>
<evidence type="ECO:0000313" key="10">
    <source>
        <dbReference type="Proteomes" id="UP000481252"/>
    </source>
</evidence>
<dbReference type="Proteomes" id="UP000481252">
    <property type="component" value="Unassembled WGS sequence"/>
</dbReference>
<proteinExistence type="inferred from homology"/>
<dbReference type="GO" id="GO:0008374">
    <property type="term" value="F:O-acyltransferase activity"/>
    <property type="evidence" value="ECO:0007669"/>
    <property type="project" value="TreeGrafter"/>
</dbReference>
<comment type="caution">
    <text evidence="9">The sequence shown here is derived from an EMBL/GenBank/DDBJ whole genome shotgun (WGS) entry which is preliminary data.</text>
</comment>
<dbReference type="EMBL" id="JAAKZG010000033">
    <property type="protein sequence ID" value="NGN45280.1"/>
    <property type="molecule type" value="Genomic_DNA"/>
</dbReference>
<dbReference type="PANTHER" id="PTHR23416">
    <property type="entry name" value="SIALIC ACID SYNTHASE-RELATED"/>
    <property type="match status" value="1"/>
</dbReference>
<dbReference type="Pfam" id="PF12464">
    <property type="entry name" value="Mac"/>
    <property type="match status" value="1"/>
</dbReference>
<comment type="similarity">
    <text evidence="1">Belongs to the transferase hexapeptide repeat family.</text>
</comment>
<evidence type="ECO:0000259" key="8">
    <source>
        <dbReference type="SMART" id="SM01266"/>
    </source>
</evidence>
<dbReference type="PANTHER" id="PTHR23416:SF23">
    <property type="entry name" value="ACETYLTRANSFERASE C18B11.09C-RELATED"/>
    <property type="match status" value="1"/>
</dbReference>
<dbReference type="AlphaFoldDB" id="A0A7C9RBW7"/>
<sequence>MGASKREKMAAGEWYVCIDPELDALRTAAQEAVFEHNSLPPRQRGNIGPALRQLFAAVGENARVEAPFYCPYGFNISLGDGVFINAGSVILDTAPVRIGAGTLLGPAVQIYCAEHHKDAGKRRAGLEIARAVTIGEGVWIGGGAIILGGVTIGDEAIVGAGAVVTKDVPAGVTVVGNPARVVRG</sequence>